<reference evidence="3" key="1">
    <citation type="journal article" date="2014" name="Int. J. Syst. Evol. Microbiol.">
        <title>Complete genome sequence of Corynebacterium casei LMG S-19264T (=DSM 44701T), isolated from a smear-ripened cheese.</title>
        <authorList>
            <consortium name="US DOE Joint Genome Institute (JGI-PGF)"/>
            <person name="Walter F."/>
            <person name="Albersmeier A."/>
            <person name="Kalinowski J."/>
            <person name="Ruckert C."/>
        </authorList>
    </citation>
    <scope>NUCLEOTIDE SEQUENCE</scope>
    <source>
        <strain evidence="3">CGMCC 1.14988</strain>
    </source>
</reference>
<evidence type="ECO:0000256" key="1">
    <source>
        <dbReference type="SAM" id="MobiDB-lite"/>
    </source>
</evidence>
<accession>A0A8J3AAC6</accession>
<dbReference type="EMBL" id="BMHA01000012">
    <property type="protein sequence ID" value="GGI08484.1"/>
    <property type="molecule type" value="Genomic_DNA"/>
</dbReference>
<keyword evidence="4" id="KW-1185">Reference proteome</keyword>
<gene>
    <name evidence="3" type="ORF">GCM10011354_29310</name>
</gene>
<dbReference type="AlphaFoldDB" id="A0A8J3AAC6"/>
<sequence>MGSLLRRLTPAIGLVLVLGACGTTADTAAPTPAGDDTAAPDTTGEDTDGGAAAGACPEGTEDCVDADLDGGDLEPPVDGAFDVEAARRDAESLLGATEEDLEIWGDVRVGRVGEEEYSTTMDLVPGRKTVELDEDDEGVLRVTSVTLELPDGDTETFE</sequence>
<dbReference type="PROSITE" id="PS51257">
    <property type="entry name" value="PROKAR_LIPOPROTEIN"/>
    <property type="match status" value="1"/>
</dbReference>
<feature type="chain" id="PRO_5039643539" evidence="2">
    <location>
        <begin position="29"/>
        <end position="158"/>
    </location>
</feature>
<dbReference type="Proteomes" id="UP000650511">
    <property type="component" value="Unassembled WGS sequence"/>
</dbReference>
<reference evidence="3" key="2">
    <citation type="submission" date="2020-09" db="EMBL/GenBank/DDBJ databases">
        <authorList>
            <person name="Sun Q."/>
            <person name="Zhou Y."/>
        </authorList>
    </citation>
    <scope>NUCLEOTIDE SEQUENCE</scope>
    <source>
        <strain evidence="3">CGMCC 1.14988</strain>
    </source>
</reference>
<proteinExistence type="predicted"/>
<organism evidence="3 4">
    <name type="scientific">Egicoccus halophilus</name>
    <dbReference type="NCBI Taxonomy" id="1670830"/>
    <lineage>
        <taxon>Bacteria</taxon>
        <taxon>Bacillati</taxon>
        <taxon>Actinomycetota</taxon>
        <taxon>Nitriliruptoria</taxon>
        <taxon>Egicoccales</taxon>
        <taxon>Egicoccaceae</taxon>
        <taxon>Egicoccus</taxon>
    </lineage>
</organism>
<comment type="caution">
    <text evidence="3">The sequence shown here is derived from an EMBL/GenBank/DDBJ whole genome shotgun (WGS) entry which is preliminary data.</text>
</comment>
<feature type="signal peptide" evidence="2">
    <location>
        <begin position="1"/>
        <end position="28"/>
    </location>
</feature>
<evidence type="ECO:0000313" key="4">
    <source>
        <dbReference type="Proteomes" id="UP000650511"/>
    </source>
</evidence>
<keyword evidence="2" id="KW-0732">Signal</keyword>
<feature type="compositionally biased region" description="Acidic residues" evidence="1">
    <location>
        <begin position="59"/>
        <end position="72"/>
    </location>
</feature>
<evidence type="ECO:0000313" key="3">
    <source>
        <dbReference type="EMBL" id="GGI08484.1"/>
    </source>
</evidence>
<protein>
    <submittedName>
        <fullName evidence="3">Uncharacterized protein</fullName>
    </submittedName>
</protein>
<dbReference type="OrthoDB" id="9989835at2"/>
<name>A0A8J3AAC6_9ACTN</name>
<feature type="region of interest" description="Disordered" evidence="1">
    <location>
        <begin position="25"/>
        <end position="78"/>
    </location>
</feature>
<feature type="compositionally biased region" description="Low complexity" evidence="1">
    <location>
        <begin position="25"/>
        <end position="42"/>
    </location>
</feature>
<dbReference type="RefSeq" id="WP_130650345.1">
    <property type="nucleotide sequence ID" value="NZ_BMHA01000012.1"/>
</dbReference>
<evidence type="ECO:0000256" key="2">
    <source>
        <dbReference type="SAM" id="SignalP"/>
    </source>
</evidence>